<gene>
    <name evidence="2" type="ORF">CVM73_13720</name>
</gene>
<dbReference type="Proteomes" id="UP000231194">
    <property type="component" value="Unassembled WGS sequence"/>
</dbReference>
<comment type="caution">
    <text evidence="2">The sequence shown here is derived from an EMBL/GenBank/DDBJ whole genome shotgun (WGS) entry which is preliminary data.</text>
</comment>
<proteinExistence type="predicted"/>
<evidence type="ECO:0000313" key="2">
    <source>
        <dbReference type="EMBL" id="PJG54711.1"/>
    </source>
</evidence>
<dbReference type="EMBL" id="PGVG01000009">
    <property type="protein sequence ID" value="PJG54711.1"/>
    <property type="molecule type" value="Genomic_DNA"/>
</dbReference>
<sequence>MARERLSSAHTTGAVRVRQKRVVLTPGVCASRLAVVRRPDRARAPVIRKATGAIVHRSPGRARHKPSNHCAGKGRDVLAALYAAVHRSPRNLRTADRGCQPAPGLPCALSNEGASREEQNSGVLRREGVEAWLAV</sequence>
<name>A0A2M8RA52_9BRAD</name>
<keyword evidence="3" id="KW-1185">Reference proteome</keyword>
<dbReference type="AlphaFoldDB" id="A0A2M8RA52"/>
<organism evidence="2 3">
    <name type="scientific">Bradyrhizobium forestalis</name>
    <dbReference type="NCBI Taxonomy" id="1419263"/>
    <lineage>
        <taxon>Bacteria</taxon>
        <taxon>Pseudomonadati</taxon>
        <taxon>Pseudomonadota</taxon>
        <taxon>Alphaproteobacteria</taxon>
        <taxon>Hyphomicrobiales</taxon>
        <taxon>Nitrobacteraceae</taxon>
        <taxon>Bradyrhizobium</taxon>
    </lineage>
</organism>
<feature type="region of interest" description="Disordered" evidence="1">
    <location>
        <begin position="93"/>
        <end position="122"/>
    </location>
</feature>
<protein>
    <submittedName>
        <fullName evidence="2">Uncharacterized protein</fullName>
    </submittedName>
</protein>
<evidence type="ECO:0000256" key="1">
    <source>
        <dbReference type="SAM" id="MobiDB-lite"/>
    </source>
</evidence>
<accession>A0A2M8RA52</accession>
<reference evidence="2 3" key="1">
    <citation type="submission" date="2017-11" db="EMBL/GenBank/DDBJ databases">
        <title>Bradyrhizobium forestalis sp. nov., an efficient nitrogen-fixing bacterium isolated from nodules of forest legume species in the Amazon.</title>
        <authorList>
            <person name="Costa E.M."/>
            <person name="Guimaraes A."/>
            <person name="Carvalho T.S."/>
            <person name="Rodrigues T.L."/>
            <person name="Ribeiro P.R.A."/>
            <person name="Lebbe L."/>
            <person name="Willems A."/>
            <person name="Moreira F.M.S."/>
        </authorList>
    </citation>
    <scope>NUCLEOTIDE SEQUENCE [LARGE SCALE GENOMIC DNA]</scope>
    <source>
        <strain evidence="2 3">INPA54B</strain>
    </source>
</reference>
<evidence type="ECO:0000313" key="3">
    <source>
        <dbReference type="Proteomes" id="UP000231194"/>
    </source>
</evidence>